<keyword evidence="3" id="KW-1185">Reference proteome</keyword>
<sequence>MHADKKVAPPPRRTLVFCPVRSARRRRHRDIGTAGSLQHTSAPRSHIASVRRRARTVPRLADGRK</sequence>
<evidence type="ECO:0000256" key="1">
    <source>
        <dbReference type="SAM" id="MobiDB-lite"/>
    </source>
</evidence>
<evidence type="ECO:0000313" key="3">
    <source>
        <dbReference type="Proteomes" id="UP000703269"/>
    </source>
</evidence>
<reference evidence="2 3" key="1">
    <citation type="submission" date="2021-08" db="EMBL/GenBank/DDBJ databases">
        <title>Draft Genome Sequence of Phanerochaete sordida strain YK-624.</title>
        <authorList>
            <person name="Mori T."/>
            <person name="Dohra H."/>
            <person name="Suzuki T."/>
            <person name="Kawagishi H."/>
            <person name="Hirai H."/>
        </authorList>
    </citation>
    <scope>NUCLEOTIDE SEQUENCE [LARGE SCALE GENOMIC DNA]</scope>
    <source>
        <strain evidence="2 3">YK-624</strain>
    </source>
</reference>
<gene>
    <name evidence="2" type="ORF">PsYK624_151570</name>
</gene>
<dbReference type="EMBL" id="BPQB01000097">
    <property type="protein sequence ID" value="GJE98920.1"/>
    <property type="molecule type" value="Genomic_DNA"/>
</dbReference>
<comment type="caution">
    <text evidence="2">The sequence shown here is derived from an EMBL/GenBank/DDBJ whole genome shotgun (WGS) entry which is preliminary data.</text>
</comment>
<proteinExistence type="predicted"/>
<dbReference type="AlphaFoldDB" id="A0A9P3LL14"/>
<organism evidence="2 3">
    <name type="scientific">Phanerochaete sordida</name>
    <dbReference type="NCBI Taxonomy" id="48140"/>
    <lineage>
        <taxon>Eukaryota</taxon>
        <taxon>Fungi</taxon>
        <taxon>Dikarya</taxon>
        <taxon>Basidiomycota</taxon>
        <taxon>Agaricomycotina</taxon>
        <taxon>Agaricomycetes</taxon>
        <taxon>Polyporales</taxon>
        <taxon>Phanerochaetaceae</taxon>
        <taxon>Phanerochaete</taxon>
    </lineage>
</organism>
<evidence type="ECO:0000313" key="2">
    <source>
        <dbReference type="EMBL" id="GJE98920.1"/>
    </source>
</evidence>
<dbReference type="Proteomes" id="UP000703269">
    <property type="component" value="Unassembled WGS sequence"/>
</dbReference>
<protein>
    <submittedName>
        <fullName evidence="2">Uncharacterized protein</fullName>
    </submittedName>
</protein>
<name>A0A9P3LL14_9APHY</name>
<feature type="region of interest" description="Disordered" evidence="1">
    <location>
        <begin position="24"/>
        <end position="65"/>
    </location>
</feature>
<accession>A0A9P3LL14</accession>